<evidence type="ECO:0000313" key="3">
    <source>
        <dbReference type="Proteomes" id="UP001291623"/>
    </source>
</evidence>
<evidence type="ECO:0000256" key="1">
    <source>
        <dbReference type="SAM" id="MobiDB-lite"/>
    </source>
</evidence>
<sequence length="463" mass="52173">MSIALANDLVNLISLRIRVFSRIYIRGMNPNLGSTTTFNPHRNVPNTSRISTYKAFELRMGSKDENNATNITSSGALKHKAHTIPISYHIAGSHNKLEVFLKMKDKDLVARSNQHRNMQDLSNNPCGNHIKRRVLKMCVVKSTKGHSKAKSKGSEFQRDYSAPYLRNCRCDVLSAFVRFGLGAGVHTCDGEAAWTSPIVKPKPFDSKVIADVKDNTILELEHTAKEDAKDNTRLLMNELALPQCPLTTPISIRVRLSLLKALHIQIHQKSLIQSMEANDLSSSSSAKLAREMERADRSPASPWLAQQSLGVRHFYSRIFLCNGSSGSYTASSSSSNMVVAHHPSPSSSRQEKLRDIEPPIIDLMAERSEVLKLMVKASENFDFFEVINHAKLGNNINGTTHLELSRPREYYRIANNKILNTKIWKFQPTRADPTRTVIQIRKPEKSEEQQQKQIFRIGVYEAK</sequence>
<dbReference type="Proteomes" id="UP001291623">
    <property type="component" value="Unassembled WGS sequence"/>
</dbReference>
<comment type="caution">
    <text evidence="2">The sequence shown here is derived from an EMBL/GenBank/DDBJ whole genome shotgun (WGS) entry which is preliminary data.</text>
</comment>
<keyword evidence="3" id="KW-1185">Reference proteome</keyword>
<dbReference type="AlphaFoldDB" id="A0AAE1T0B6"/>
<feature type="region of interest" description="Disordered" evidence="1">
    <location>
        <begin position="332"/>
        <end position="353"/>
    </location>
</feature>
<gene>
    <name evidence="2" type="ORF">RND71_002006</name>
</gene>
<name>A0AAE1T0B6_9SOLA</name>
<reference evidence="2" key="1">
    <citation type="submission" date="2023-12" db="EMBL/GenBank/DDBJ databases">
        <title>Genome assembly of Anisodus tanguticus.</title>
        <authorList>
            <person name="Wang Y.-J."/>
        </authorList>
    </citation>
    <scope>NUCLEOTIDE SEQUENCE</scope>
    <source>
        <strain evidence="2">KB-2021</strain>
        <tissue evidence="2">Leaf</tissue>
    </source>
</reference>
<organism evidence="2 3">
    <name type="scientific">Anisodus tanguticus</name>
    <dbReference type="NCBI Taxonomy" id="243964"/>
    <lineage>
        <taxon>Eukaryota</taxon>
        <taxon>Viridiplantae</taxon>
        <taxon>Streptophyta</taxon>
        <taxon>Embryophyta</taxon>
        <taxon>Tracheophyta</taxon>
        <taxon>Spermatophyta</taxon>
        <taxon>Magnoliopsida</taxon>
        <taxon>eudicotyledons</taxon>
        <taxon>Gunneridae</taxon>
        <taxon>Pentapetalae</taxon>
        <taxon>asterids</taxon>
        <taxon>lamiids</taxon>
        <taxon>Solanales</taxon>
        <taxon>Solanaceae</taxon>
        <taxon>Solanoideae</taxon>
        <taxon>Hyoscyameae</taxon>
        <taxon>Anisodus</taxon>
    </lineage>
</organism>
<evidence type="ECO:0000313" key="2">
    <source>
        <dbReference type="EMBL" id="KAK4380144.1"/>
    </source>
</evidence>
<proteinExistence type="predicted"/>
<accession>A0AAE1T0B6</accession>
<protein>
    <submittedName>
        <fullName evidence="2">Uncharacterized protein</fullName>
    </submittedName>
</protein>
<dbReference type="EMBL" id="JAVYJV010000001">
    <property type="protein sequence ID" value="KAK4380144.1"/>
    <property type="molecule type" value="Genomic_DNA"/>
</dbReference>